<dbReference type="SUPFAM" id="SSF51445">
    <property type="entry name" value="(Trans)glycosidases"/>
    <property type="match status" value="1"/>
</dbReference>
<accession>A0A6B2L3U4</accession>
<dbReference type="PANTHER" id="PTHR10353">
    <property type="entry name" value="GLYCOSYL HYDROLASE"/>
    <property type="match status" value="1"/>
</dbReference>
<dbReference type="InterPro" id="IPR017853">
    <property type="entry name" value="GH"/>
</dbReference>
<sequence>MEEAFEWGCACSAYQVEGAIQEGGKEPNIWDDYCRVPGKIKHGHTGDVATDFYHRYDEDILLASTSGFSHFRLSLSWSRILHTDSNTPNMEGIQFYNRVFQSLRQHNMKACVTLYHWDMPSSLFSAECAGWTSEKIIPKFVEYASVCFEHFGSQVDSWITFNEPKVFVFYGYGDGSSPPGMKDSKFKAARNVLLAHAHVVRKFRTLEISKKSSIGITLNMRMFIPQDPLNEFEKQKCQEELEKNIGLWADPLFLGDYPAVLLNQQSTTDKITLFTAEEKELLKGTVDFLGINYYSSTGIKQNNGSAQGFDYITIGLPSGASWLTSYPDGLVPLLEWLTNRYKPVCPQLKLKITENGYATNTLVDNWSKDVEIDDTGRVNYYKAHVNQVLEARKKVPLVGYYAWSITDNFEWHGGYTERFGLIYIDFEKPDLPRTPKQSLKWFTEFLKSKQ</sequence>
<evidence type="ECO:0000256" key="4">
    <source>
        <dbReference type="RuleBase" id="RU003690"/>
    </source>
</evidence>
<dbReference type="GO" id="GO:0008422">
    <property type="term" value="F:beta-glucosidase activity"/>
    <property type="evidence" value="ECO:0007669"/>
    <property type="project" value="TreeGrafter"/>
</dbReference>
<evidence type="ECO:0000256" key="3">
    <source>
        <dbReference type="ARBA" id="ARBA00023295"/>
    </source>
</evidence>
<dbReference type="AlphaFoldDB" id="A0A6B2L3U4"/>
<evidence type="ECO:0000256" key="1">
    <source>
        <dbReference type="ARBA" id="ARBA00010838"/>
    </source>
</evidence>
<dbReference type="Pfam" id="PF00232">
    <property type="entry name" value="Glyco_hydro_1"/>
    <property type="match status" value="1"/>
</dbReference>
<dbReference type="InterPro" id="IPR001360">
    <property type="entry name" value="Glyco_hydro_1"/>
</dbReference>
<protein>
    <recommendedName>
        <fullName evidence="6">Beta-glucosidase</fullName>
    </recommendedName>
</protein>
<organism evidence="5">
    <name type="scientific">Arcella intermedia</name>
    <dbReference type="NCBI Taxonomy" id="1963864"/>
    <lineage>
        <taxon>Eukaryota</taxon>
        <taxon>Amoebozoa</taxon>
        <taxon>Tubulinea</taxon>
        <taxon>Elardia</taxon>
        <taxon>Arcellinida</taxon>
        <taxon>Sphaerothecina</taxon>
        <taxon>Arcellidae</taxon>
        <taxon>Arcella</taxon>
    </lineage>
</organism>
<evidence type="ECO:0000256" key="2">
    <source>
        <dbReference type="ARBA" id="ARBA00022801"/>
    </source>
</evidence>
<reference evidence="5" key="1">
    <citation type="journal article" date="2020" name="J. Eukaryot. Microbiol.">
        <title>De novo Sequencing, Assembly and Annotation of the Transcriptome for the Free-Living Testate Amoeba Arcella intermedia.</title>
        <authorList>
            <person name="Ribeiro G.M."/>
            <person name="Porfirio-Sousa A.L."/>
            <person name="Maurer-Alcala X.X."/>
            <person name="Katz L.A."/>
            <person name="Lahr D.J.G."/>
        </authorList>
    </citation>
    <scope>NUCLEOTIDE SEQUENCE</scope>
</reference>
<dbReference type="PROSITE" id="PS00653">
    <property type="entry name" value="GLYCOSYL_HYDROL_F1_2"/>
    <property type="match status" value="1"/>
</dbReference>
<dbReference type="EMBL" id="GIBP01002683">
    <property type="protein sequence ID" value="NDV31652.1"/>
    <property type="molecule type" value="Transcribed_RNA"/>
</dbReference>
<comment type="similarity">
    <text evidence="1 4">Belongs to the glycosyl hydrolase 1 family.</text>
</comment>
<dbReference type="InterPro" id="IPR033132">
    <property type="entry name" value="GH_1_N_CS"/>
</dbReference>
<keyword evidence="3" id="KW-0326">Glycosidase</keyword>
<evidence type="ECO:0008006" key="6">
    <source>
        <dbReference type="Google" id="ProtNLM"/>
    </source>
</evidence>
<proteinExistence type="inferred from homology"/>
<evidence type="ECO:0000313" key="5">
    <source>
        <dbReference type="EMBL" id="NDV31652.1"/>
    </source>
</evidence>
<keyword evidence="2" id="KW-0378">Hydrolase</keyword>
<dbReference type="GO" id="GO:0005975">
    <property type="term" value="P:carbohydrate metabolic process"/>
    <property type="evidence" value="ECO:0007669"/>
    <property type="project" value="InterPro"/>
</dbReference>
<dbReference type="Gene3D" id="3.20.20.80">
    <property type="entry name" value="Glycosidases"/>
    <property type="match status" value="1"/>
</dbReference>
<dbReference type="PRINTS" id="PR00131">
    <property type="entry name" value="GLHYDRLASE1"/>
</dbReference>
<dbReference type="PANTHER" id="PTHR10353:SF36">
    <property type="entry name" value="LP05116P"/>
    <property type="match status" value="1"/>
</dbReference>
<name>A0A6B2L3U4_9EUKA</name>